<reference evidence="3 4" key="1">
    <citation type="journal article" date="2016" name="Nat. Commun.">
        <title>Thousands of microbial genomes shed light on interconnected biogeochemical processes in an aquifer system.</title>
        <authorList>
            <person name="Anantharaman K."/>
            <person name="Brown C.T."/>
            <person name="Hug L.A."/>
            <person name="Sharon I."/>
            <person name="Castelle C.J."/>
            <person name="Probst A.J."/>
            <person name="Thomas B.C."/>
            <person name="Singh A."/>
            <person name="Wilkins M.J."/>
            <person name="Karaoz U."/>
            <person name="Brodie E.L."/>
            <person name="Williams K.H."/>
            <person name="Hubbard S.S."/>
            <person name="Banfield J.F."/>
        </authorList>
    </citation>
    <scope>NUCLEOTIDE SEQUENCE [LARGE SCALE GENOMIC DNA]</scope>
</reference>
<gene>
    <name evidence="3" type="ORF">A3G50_02420</name>
</gene>
<proteinExistence type="predicted"/>
<comment type="caution">
    <text evidence="3">The sequence shown here is derived from an EMBL/GenBank/DDBJ whole genome shotgun (WGS) entry which is preliminary data.</text>
</comment>
<keyword evidence="2" id="KW-0472">Membrane</keyword>
<name>A0A1F6C2X3_9BACT</name>
<accession>A0A1F6C2X3</accession>
<evidence type="ECO:0008006" key="5">
    <source>
        <dbReference type="Google" id="ProtNLM"/>
    </source>
</evidence>
<feature type="coiled-coil region" evidence="1">
    <location>
        <begin position="36"/>
        <end position="70"/>
    </location>
</feature>
<evidence type="ECO:0000256" key="1">
    <source>
        <dbReference type="SAM" id="Coils"/>
    </source>
</evidence>
<keyword evidence="1" id="KW-0175">Coiled coil</keyword>
<evidence type="ECO:0000313" key="3">
    <source>
        <dbReference type="EMBL" id="OGG43382.1"/>
    </source>
</evidence>
<dbReference type="EMBL" id="MFKM01000015">
    <property type="protein sequence ID" value="OGG43382.1"/>
    <property type="molecule type" value="Genomic_DNA"/>
</dbReference>
<feature type="transmembrane region" description="Helical" evidence="2">
    <location>
        <begin position="7"/>
        <end position="26"/>
    </location>
</feature>
<evidence type="ECO:0000313" key="4">
    <source>
        <dbReference type="Proteomes" id="UP000176633"/>
    </source>
</evidence>
<protein>
    <recommendedName>
        <fullName evidence="5">Type 4 fimbrial biogenesis protein PilO</fullName>
    </recommendedName>
</protein>
<organism evidence="3 4">
    <name type="scientific">Candidatus Jorgensenbacteria bacterium RIFCSPLOWO2_12_FULL_42_11</name>
    <dbReference type="NCBI Taxonomy" id="1798473"/>
    <lineage>
        <taxon>Bacteria</taxon>
        <taxon>Candidatus Joergenseniibacteriota</taxon>
    </lineage>
</organism>
<sequence>MRASTKRILSIMISASLLIAVMIIYVKLIQPAYSDIQNLRGEIQARNNLLEEQNHAVNQVQNLISQLQDQNITKFQEQISLVLPTTESVPQALGQYQAIAQASGLSIQSVGVNYLAIKPVASDAGLAKGIGTERFKLKLLGPYEAMRNFFQAIETNVRLADLVTFKINRTGQSGQNLYLNEIVVDNYYQSN</sequence>
<dbReference type="Proteomes" id="UP000176633">
    <property type="component" value="Unassembled WGS sequence"/>
</dbReference>
<evidence type="ECO:0000256" key="2">
    <source>
        <dbReference type="SAM" id="Phobius"/>
    </source>
</evidence>
<keyword evidence="2" id="KW-1133">Transmembrane helix</keyword>
<dbReference type="AlphaFoldDB" id="A0A1F6C2X3"/>
<dbReference type="STRING" id="1798473.A3G50_02420"/>
<keyword evidence="2" id="KW-0812">Transmembrane</keyword>
<dbReference type="InterPro" id="IPR014717">
    <property type="entry name" value="Transl_elong_EF1B/ribsomal_bS6"/>
</dbReference>
<dbReference type="Gene3D" id="3.30.70.60">
    <property type="match status" value="1"/>
</dbReference>